<dbReference type="AlphaFoldDB" id="A0A447UXI4"/>
<organism evidence="1 2">
    <name type="scientific">Cedecea lapagei</name>
    <dbReference type="NCBI Taxonomy" id="158823"/>
    <lineage>
        <taxon>Bacteria</taxon>
        <taxon>Pseudomonadati</taxon>
        <taxon>Pseudomonadota</taxon>
        <taxon>Gammaproteobacteria</taxon>
        <taxon>Enterobacterales</taxon>
        <taxon>Enterobacteriaceae</taxon>
        <taxon>Cedecea</taxon>
    </lineage>
</organism>
<dbReference type="EMBL" id="LR134201">
    <property type="protein sequence ID" value="VEB95434.1"/>
    <property type="molecule type" value="Genomic_DNA"/>
</dbReference>
<name>A0A447UXI4_9ENTR</name>
<keyword evidence="2" id="KW-1185">Reference proteome</keyword>
<reference evidence="1 2" key="1">
    <citation type="submission" date="2018-12" db="EMBL/GenBank/DDBJ databases">
        <authorList>
            <consortium name="Pathogen Informatics"/>
        </authorList>
    </citation>
    <scope>NUCLEOTIDE SEQUENCE [LARGE SCALE GENOMIC DNA]</scope>
    <source>
        <strain evidence="1 2">NCTC11466</strain>
    </source>
</reference>
<dbReference type="KEGG" id="clap:NCTC11466_00544"/>
<evidence type="ECO:0000313" key="2">
    <source>
        <dbReference type="Proteomes" id="UP000274122"/>
    </source>
</evidence>
<proteinExistence type="predicted"/>
<accession>A0A447UXI4</accession>
<dbReference type="Proteomes" id="UP000274122">
    <property type="component" value="Chromosome"/>
</dbReference>
<evidence type="ECO:0000313" key="1">
    <source>
        <dbReference type="EMBL" id="VEB95434.1"/>
    </source>
</evidence>
<sequence>MAFFQDGEKVDAKLFLRKRKEWFKNFWHSANTNENDYQFDSFLIY</sequence>
<protein>
    <submittedName>
        <fullName evidence="1">Uncharacterized protein</fullName>
    </submittedName>
</protein>
<gene>
    <name evidence="1" type="ORF">NCTC11466_00544</name>
</gene>